<proteinExistence type="predicted"/>
<name>A0ABQ8SEN1_PERAM</name>
<dbReference type="InterPro" id="IPR000477">
    <property type="entry name" value="RT_dom"/>
</dbReference>
<keyword evidence="4" id="KW-1185">Reference proteome</keyword>
<evidence type="ECO:0000259" key="2">
    <source>
        <dbReference type="Pfam" id="PF00078"/>
    </source>
</evidence>
<feature type="compositionally biased region" description="Acidic residues" evidence="1">
    <location>
        <begin position="201"/>
        <end position="229"/>
    </location>
</feature>
<evidence type="ECO:0000313" key="3">
    <source>
        <dbReference type="EMBL" id="KAJ4432319.1"/>
    </source>
</evidence>
<feature type="domain" description="Reverse transcriptase" evidence="2">
    <location>
        <begin position="30"/>
        <end position="111"/>
    </location>
</feature>
<evidence type="ECO:0000256" key="1">
    <source>
        <dbReference type="SAM" id="MobiDB-lite"/>
    </source>
</evidence>
<feature type="region of interest" description="Disordered" evidence="1">
    <location>
        <begin position="140"/>
        <end position="233"/>
    </location>
</feature>
<evidence type="ECO:0000313" key="4">
    <source>
        <dbReference type="Proteomes" id="UP001148838"/>
    </source>
</evidence>
<dbReference type="Proteomes" id="UP001148838">
    <property type="component" value="Unassembled WGS sequence"/>
</dbReference>
<protein>
    <recommendedName>
        <fullName evidence="2">Reverse transcriptase domain-containing protein</fullName>
    </recommendedName>
</protein>
<feature type="compositionally biased region" description="Acidic residues" evidence="1">
    <location>
        <begin position="141"/>
        <end position="185"/>
    </location>
</feature>
<dbReference type="PANTHER" id="PTHR47027">
    <property type="entry name" value="REVERSE TRANSCRIPTASE DOMAIN-CONTAINING PROTEIN"/>
    <property type="match status" value="1"/>
</dbReference>
<reference evidence="3 4" key="1">
    <citation type="journal article" date="2022" name="Allergy">
        <title>Genome assembly and annotation of Periplaneta americana reveal a comprehensive cockroach allergen profile.</title>
        <authorList>
            <person name="Wang L."/>
            <person name="Xiong Q."/>
            <person name="Saelim N."/>
            <person name="Wang L."/>
            <person name="Nong W."/>
            <person name="Wan A.T."/>
            <person name="Shi M."/>
            <person name="Liu X."/>
            <person name="Cao Q."/>
            <person name="Hui J.H.L."/>
            <person name="Sookrung N."/>
            <person name="Leung T.F."/>
            <person name="Tungtrongchitr A."/>
            <person name="Tsui S.K.W."/>
        </authorList>
    </citation>
    <scope>NUCLEOTIDE SEQUENCE [LARGE SCALE GENOMIC DNA]</scope>
    <source>
        <strain evidence="3">PWHHKU_190912</strain>
    </source>
</reference>
<gene>
    <name evidence="3" type="ORF">ANN_20938</name>
</gene>
<comment type="caution">
    <text evidence="3">The sequence shown here is derived from an EMBL/GenBank/DDBJ whole genome shotgun (WGS) entry which is preliminary data.</text>
</comment>
<dbReference type="EMBL" id="JAJSOF020000029">
    <property type="protein sequence ID" value="KAJ4432319.1"/>
    <property type="molecule type" value="Genomic_DNA"/>
</dbReference>
<organism evidence="3 4">
    <name type="scientific">Periplaneta americana</name>
    <name type="common">American cockroach</name>
    <name type="synonym">Blatta americana</name>
    <dbReference type="NCBI Taxonomy" id="6978"/>
    <lineage>
        <taxon>Eukaryota</taxon>
        <taxon>Metazoa</taxon>
        <taxon>Ecdysozoa</taxon>
        <taxon>Arthropoda</taxon>
        <taxon>Hexapoda</taxon>
        <taxon>Insecta</taxon>
        <taxon>Pterygota</taxon>
        <taxon>Neoptera</taxon>
        <taxon>Polyneoptera</taxon>
        <taxon>Dictyoptera</taxon>
        <taxon>Blattodea</taxon>
        <taxon>Blattoidea</taxon>
        <taxon>Blattidae</taxon>
        <taxon>Blattinae</taxon>
        <taxon>Periplaneta</taxon>
    </lineage>
</organism>
<accession>A0ABQ8SEN1</accession>
<dbReference type="PANTHER" id="PTHR47027:SF8">
    <property type="entry name" value="RIBONUCLEASE H"/>
    <property type="match status" value="1"/>
</dbReference>
<sequence length="376" mass="42170">MPLHCLPLSPVQNGGAMFHLLSQFLQKKNNAKKYKEFRTISLISHSAKILLRILNRRLYSKMEEQLEEEQFGFRKGKGTGDATGLLRTICERHLEKNKEMYVAFVDLEKTFADGDCDDYGGSVDGDDYCGSFDGDFYGGSVDDDYYGDDDSNGDSYDNDCDDGAYDSNDGDGEDKDGDDNDSEDCGDGRDVGGSDVGKDDYDSDDGDDDTGDNGGNDDAENDGSDDNNGDNDMTMMKRKEEKAEFEVTYIGTLIRGSPLGFIMLLVLETEPVLSGAETGWPICHVTDATYLSDLDILGYIGAQWAEACLSERSITRSRHHKAKPSQAKVPRLAVIQRQYRLQWQTHVKRMDRSRWPRKILSYVPRGRRNLGRPRKR</sequence>
<dbReference type="Pfam" id="PF00078">
    <property type="entry name" value="RVT_1"/>
    <property type="match status" value="1"/>
</dbReference>
<feature type="compositionally biased region" description="Basic and acidic residues" evidence="1">
    <location>
        <begin position="186"/>
        <end position="200"/>
    </location>
</feature>